<dbReference type="AlphaFoldDB" id="A0A1Y2SI22"/>
<reference evidence="2 3" key="1">
    <citation type="submission" date="2016-10" db="EMBL/GenBank/DDBJ databases">
        <title>Systematic genetic and metabolomic analysis of Xenorhabdus and Photorhabdus spp., highlights the requirements for a dual symbiotic and pathogenic life style.</title>
        <authorList>
            <person name="Tobias N.J."/>
            <person name="Wolff H."/>
            <person name="Djahanschiri B."/>
            <person name="Pidot S.J."/>
            <person name="Stinear T.P."/>
            <person name="Ebersberger I."/>
            <person name="Bode H.B."/>
        </authorList>
    </citation>
    <scope>NUCLEOTIDE SEQUENCE [LARGE SCALE GENOMIC DNA]</scope>
    <source>
        <strain evidence="2 3">DSM 22392</strain>
    </source>
</reference>
<accession>A0A1Y2SI22</accession>
<dbReference type="InterPro" id="IPR010359">
    <property type="entry name" value="IrrE_HExxH"/>
</dbReference>
<sequence>MISSKDFKPDWISPPGDTIVELLDEFGLSVEELSKKIGLSPKKGQQLIDGKLTICESIASRLESTLRVSSGFWLTRDSQYQNFKLQLQEQEKAWLDLLPISDMVKYGWIPKRAPRTERVKHCLRFFNEDSITNWFINFHSNSFSVAYRSSNILKNEPTSVYTWLAFARNISLRTNCLPWDKELLKDVVPEIRKLTNESSPKIFVPELKRLLSEVGVVFVIARTPSGCRASGATCFFEKNKATLVMSFRYLTDDHFWFTLFHEIGHLILHSDNREFHIEDNGISGMPQIKEDEANKFAVDTLIPEKYQSEMKKIYKNDWKKIVRLSKKIGVSKGILLGQLQHLGNIDYAYLNRFKVRYKWENN</sequence>
<dbReference type="GO" id="GO:0003677">
    <property type="term" value="F:DNA binding"/>
    <property type="evidence" value="ECO:0007669"/>
    <property type="project" value="InterPro"/>
</dbReference>
<dbReference type="Gene3D" id="1.10.10.2910">
    <property type="match status" value="1"/>
</dbReference>
<dbReference type="Gene3D" id="1.10.260.40">
    <property type="entry name" value="lambda repressor-like DNA-binding domains"/>
    <property type="match status" value="1"/>
</dbReference>
<dbReference type="InterPro" id="IPR010982">
    <property type="entry name" value="Lambda_DNA-bd_dom_sf"/>
</dbReference>
<name>A0A1Y2SI22_9GAMM</name>
<evidence type="ECO:0000313" key="3">
    <source>
        <dbReference type="Proteomes" id="UP000194350"/>
    </source>
</evidence>
<dbReference type="Proteomes" id="UP000194350">
    <property type="component" value="Unassembled WGS sequence"/>
</dbReference>
<evidence type="ECO:0000313" key="2">
    <source>
        <dbReference type="EMBL" id="OTA17658.1"/>
    </source>
</evidence>
<dbReference type="RefSeq" id="WP_086108287.1">
    <property type="nucleotide sequence ID" value="NZ_CAWNGD010000073.1"/>
</dbReference>
<dbReference type="PANTHER" id="PTHR43236:SF1">
    <property type="entry name" value="BLL7220 PROTEIN"/>
    <property type="match status" value="1"/>
</dbReference>
<dbReference type="STRING" id="351656.Xvie_01052"/>
<dbReference type="EMBL" id="MUBJ01000003">
    <property type="protein sequence ID" value="OTA17658.1"/>
    <property type="molecule type" value="Genomic_DNA"/>
</dbReference>
<dbReference type="OrthoDB" id="9794834at2"/>
<dbReference type="InterPro" id="IPR052345">
    <property type="entry name" value="Rad_response_metalloprotease"/>
</dbReference>
<proteinExistence type="predicted"/>
<gene>
    <name evidence="2" type="ORF">Xvie_01052</name>
</gene>
<protein>
    <submittedName>
        <fullName evidence="2">Transcriptional regulator</fullName>
    </submittedName>
</protein>
<dbReference type="Pfam" id="PF06114">
    <property type="entry name" value="Peptidase_M78"/>
    <property type="match status" value="1"/>
</dbReference>
<dbReference type="SUPFAM" id="SSF47413">
    <property type="entry name" value="lambda repressor-like DNA-binding domains"/>
    <property type="match status" value="1"/>
</dbReference>
<organism evidence="2 3">
    <name type="scientific">Xenorhabdus vietnamensis</name>
    <dbReference type="NCBI Taxonomy" id="351656"/>
    <lineage>
        <taxon>Bacteria</taxon>
        <taxon>Pseudomonadati</taxon>
        <taxon>Pseudomonadota</taxon>
        <taxon>Gammaproteobacteria</taxon>
        <taxon>Enterobacterales</taxon>
        <taxon>Morganellaceae</taxon>
        <taxon>Xenorhabdus</taxon>
    </lineage>
</organism>
<comment type="caution">
    <text evidence="2">The sequence shown here is derived from an EMBL/GenBank/DDBJ whole genome shotgun (WGS) entry which is preliminary data.</text>
</comment>
<dbReference type="PANTHER" id="PTHR43236">
    <property type="entry name" value="ANTITOXIN HIGA1"/>
    <property type="match status" value="1"/>
</dbReference>
<keyword evidence="3" id="KW-1185">Reference proteome</keyword>
<feature type="domain" description="IrrE N-terminal-like" evidence="1">
    <location>
        <begin position="250"/>
        <end position="335"/>
    </location>
</feature>
<evidence type="ECO:0000259" key="1">
    <source>
        <dbReference type="Pfam" id="PF06114"/>
    </source>
</evidence>